<accession>A0ABU1P6M2</accession>
<evidence type="ECO:0000313" key="2">
    <source>
        <dbReference type="EMBL" id="MDR6555418.1"/>
    </source>
</evidence>
<organism evidence="2 3">
    <name type="scientific">Paenibacillus qinlingensis</name>
    <dbReference type="NCBI Taxonomy" id="1837343"/>
    <lineage>
        <taxon>Bacteria</taxon>
        <taxon>Bacillati</taxon>
        <taxon>Bacillota</taxon>
        <taxon>Bacilli</taxon>
        <taxon>Bacillales</taxon>
        <taxon>Paenibacillaceae</taxon>
        <taxon>Paenibacillus</taxon>
    </lineage>
</organism>
<name>A0ABU1P6M2_9BACL</name>
<keyword evidence="1" id="KW-0812">Transmembrane</keyword>
<reference evidence="2 3" key="1">
    <citation type="submission" date="2023-07" db="EMBL/GenBank/DDBJ databases">
        <title>Sorghum-associated microbial communities from plants grown in Nebraska, USA.</title>
        <authorList>
            <person name="Schachtman D."/>
        </authorList>
    </citation>
    <scope>NUCLEOTIDE SEQUENCE [LARGE SCALE GENOMIC DNA]</scope>
    <source>
        <strain evidence="2 3">CC258</strain>
    </source>
</reference>
<proteinExistence type="predicted"/>
<keyword evidence="3" id="KW-1185">Reference proteome</keyword>
<dbReference type="EMBL" id="JAVDSB010000030">
    <property type="protein sequence ID" value="MDR6555418.1"/>
    <property type="molecule type" value="Genomic_DNA"/>
</dbReference>
<comment type="caution">
    <text evidence="2">The sequence shown here is derived from an EMBL/GenBank/DDBJ whole genome shotgun (WGS) entry which is preliminary data.</text>
</comment>
<sequence length="34" mass="3869">MKFNTGKNDWSDPAAWIVVVGGVLLCIGWFMLWL</sequence>
<dbReference type="Proteomes" id="UP001267290">
    <property type="component" value="Unassembled WGS sequence"/>
</dbReference>
<keyword evidence="1" id="KW-1133">Transmembrane helix</keyword>
<keyword evidence="1" id="KW-0472">Membrane</keyword>
<gene>
    <name evidence="2" type="ORF">J2736_006680</name>
</gene>
<evidence type="ECO:0000256" key="1">
    <source>
        <dbReference type="SAM" id="Phobius"/>
    </source>
</evidence>
<feature type="transmembrane region" description="Helical" evidence="1">
    <location>
        <begin position="14"/>
        <end position="33"/>
    </location>
</feature>
<evidence type="ECO:0000313" key="3">
    <source>
        <dbReference type="Proteomes" id="UP001267290"/>
    </source>
</evidence>
<protein>
    <submittedName>
        <fullName evidence="2">Uncharacterized protein</fullName>
    </submittedName>
</protein>